<dbReference type="RefSeq" id="WP_299218839.1">
    <property type="nucleotide sequence ID" value="NZ_JBDGHN010000005.1"/>
</dbReference>
<proteinExistence type="predicted"/>
<dbReference type="Proteomes" id="UP001461960">
    <property type="component" value="Unassembled WGS sequence"/>
</dbReference>
<evidence type="ECO:0000259" key="1">
    <source>
        <dbReference type="SMART" id="SM00829"/>
    </source>
</evidence>
<dbReference type="PANTHER" id="PTHR43677">
    <property type="entry name" value="SHORT-CHAIN DEHYDROGENASE/REDUCTASE"/>
    <property type="match status" value="1"/>
</dbReference>
<dbReference type="InterPro" id="IPR020843">
    <property type="entry name" value="ER"/>
</dbReference>
<protein>
    <submittedName>
        <fullName evidence="2">YhdH/YhfP family quinone oxidoreductase</fullName>
    </submittedName>
</protein>
<gene>
    <name evidence="2" type="ORF">AAIR29_08740</name>
</gene>
<dbReference type="CDD" id="cd05280">
    <property type="entry name" value="MDR_yhdh_yhfp"/>
    <property type="match status" value="1"/>
</dbReference>
<dbReference type="Gene3D" id="3.90.180.10">
    <property type="entry name" value="Medium-chain alcohol dehydrogenases, catalytic domain"/>
    <property type="match status" value="1"/>
</dbReference>
<feature type="domain" description="Enoyl reductase (ER)" evidence="1">
    <location>
        <begin position="27"/>
        <end position="335"/>
    </location>
</feature>
<dbReference type="SMART" id="SM00829">
    <property type="entry name" value="PKS_ER"/>
    <property type="match status" value="1"/>
</dbReference>
<dbReference type="SUPFAM" id="SSF51735">
    <property type="entry name" value="NAD(P)-binding Rossmann-fold domains"/>
    <property type="match status" value="1"/>
</dbReference>
<dbReference type="InterPro" id="IPR014188">
    <property type="entry name" value="Acrylyl-CoA_reductase_AcuI"/>
</dbReference>
<dbReference type="Pfam" id="PF00107">
    <property type="entry name" value="ADH_zinc_N"/>
    <property type="match status" value="1"/>
</dbReference>
<dbReference type="InterPro" id="IPR013149">
    <property type="entry name" value="ADH-like_C"/>
</dbReference>
<dbReference type="InterPro" id="IPR011032">
    <property type="entry name" value="GroES-like_sf"/>
</dbReference>
<comment type="caution">
    <text evidence="2">The sequence shown here is derived from an EMBL/GenBank/DDBJ whole genome shotgun (WGS) entry which is preliminary data.</text>
</comment>
<reference evidence="2 3" key="1">
    <citation type="submission" date="2024-05" db="EMBL/GenBank/DDBJ databases">
        <authorList>
            <person name="Kim H.-Y."/>
            <person name="Kim E."/>
            <person name="Cai Y."/>
            <person name="Yang S.-M."/>
            <person name="Lee W."/>
        </authorList>
    </citation>
    <scope>NUCLEOTIDE SEQUENCE [LARGE SCALE GENOMIC DNA]</scope>
    <source>
        <strain evidence="2 3">FBL11</strain>
    </source>
</reference>
<dbReference type="Gene3D" id="3.40.50.720">
    <property type="entry name" value="NAD(P)-binding Rossmann-like Domain"/>
    <property type="match status" value="1"/>
</dbReference>
<dbReference type="PANTHER" id="PTHR43677:SF1">
    <property type="entry name" value="ACRYLYL-COA REDUCTASE ACUI-RELATED"/>
    <property type="match status" value="1"/>
</dbReference>
<name>A0ABU9X959_9GAMM</name>
<keyword evidence="3" id="KW-1185">Reference proteome</keyword>
<dbReference type="EMBL" id="JBDGHN010000005">
    <property type="protein sequence ID" value="MEN2751718.1"/>
    <property type="molecule type" value="Genomic_DNA"/>
</dbReference>
<dbReference type="InterPro" id="IPR036291">
    <property type="entry name" value="NAD(P)-bd_dom_sf"/>
</dbReference>
<dbReference type="Pfam" id="PF08240">
    <property type="entry name" value="ADH_N"/>
    <property type="match status" value="1"/>
</dbReference>
<sequence length="339" mass="36252">MSNQTNADNKTFKALVVEETNDGEFKKSIQQRNVSDLPENDLLIEVHYSSLNFKDAMSASGNKRITRNYPHTPGIDAAGVVMSDKSGTFSEGQEVVVFGYDLGMDTDGGLSQMISIPADWAVACPDSLSLKEAMIYGTGGLTAALSVQKLEKMGAKPADGPVAVTGATGGVGSISIAILKQLGYDVIAFSGKSEQSDYLKALGASEVRHRDTINEIGDKPVGRELWANAIDTIGGDYLANLLKQTKAGGAVTSCGLAGGAEFSMTVLPFITRAVSLLGIDSVYIPLDDKKAIWERVSTDMKLPDLESYAEEITLEQTPEYLDRFMASQTVGRYVVNVRG</sequence>
<evidence type="ECO:0000313" key="3">
    <source>
        <dbReference type="Proteomes" id="UP001461960"/>
    </source>
</evidence>
<accession>A0ABU9X959</accession>
<organism evidence="2 3">
    <name type="scientific">Psychrobacter saeujeotis</name>
    <dbReference type="NCBI Taxonomy" id="3143436"/>
    <lineage>
        <taxon>Bacteria</taxon>
        <taxon>Pseudomonadati</taxon>
        <taxon>Pseudomonadota</taxon>
        <taxon>Gammaproteobacteria</taxon>
        <taxon>Moraxellales</taxon>
        <taxon>Moraxellaceae</taxon>
        <taxon>Psychrobacter</taxon>
    </lineage>
</organism>
<dbReference type="InterPro" id="IPR013154">
    <property type="entry name" value="ADH-like_N"/>
</dbReference>
<dbReference type="InterPro" id="IPR051397">
    <property type="entry name" value="Zn-ADH-like_protein"/>
</dbReference>
<dbReference type="NCBIfam" id="TIGR02823">
    <property type="entry name" value="oxido_YhdH"/>
    <property type="match status" value="1"/>
</dbReference>
<evidence type="ECO:0000313" key="2">
    <source>
        <dbReference type="EMBL" id="MEN2751718.1"/>
    </source>
</evidence>
<dbReference type="SUPFAM" id="SSF50129">
    <property type="entry name" value="GroES-like"/>
    <property type="match status" value="1"/>
</dbReference>